<feature type="transmembrane region" description="Helical" evidence="8">
    <location>
        <begin position="330"/>
        <end position="347"/>
    </location>
</feature>
<feature type="transmembrane region" description="Helical" evidence="8">
    <location>
        <begin position="353"/>
        <end position="372"/>
    </location>
</feature>
<dbReference type="GO" id="GO:0005886">
    <property type="term" value="C:plasma membrane"/>
    <property type="evidence" value="ECO:0007669"/>
    <property type="project" value="UniProtKB-SubCell"/>
</dbReference>
<feature type="transmembrane region" description="Helical" evidence="8">
    <location>
        <begin position="22"/>
        <end position="44"/>
    </location>
</feature>
<feature type="transmembrane region" description="Helical" evidence="8">
    <location>
        <begin position="65"/>
        <end position="91"/>
    </location>
</feature>
<keyword evidence="3" id="KW-0328">Glycosyltransferase</keyword>
<gene>
    <name evidence="10" type="ORF">ENG67_03650</name>
</gene>
<accession>A0A7C0XB52</accession>
<name>A0A7C0XB52_UNCW3</name>
<feature type="domain" description="Glycosyltransferase RgtA/B/C/D-like" evidence="9">
    <location>
        <begin position="3"/>
        <end position="155"/>
    </location>
</feature>
<evidence type="ECO:0000259" key="9">
    <source>
        <dbReference type="Pfam" id="PF13231"/>
    </source>
</evidence>
<dbReference type="PANTHER" id="PTHR33908:SF11">
    <property type="entry name" value="MEMBRANE PROTEIN"/>
    <property type="match status" value="1"/>
</dbReference>
<reference evidence="10" key="1">
    <citation type="journal article" date="2020" name="mSystems">
        <title>Genome- and Community-Level Interaction Insights into Carbon Utilization and Element Cycling Functions of Hydrothermarchaeota in Hydrothermal Sediment.</title>
        <authorList>
            <person name="Zhou Z."/>
            <person name="Liu Y."/>
            <person name="Xu W."/>
            <person name="Pan J."/>
            <person name="Luo Z.H."/>
            <person name="Li M."/>
        </authorList>
    </citation>
    <scope>NUCLEOTIDE SEQUENCE [LARGE SCALE GENOMIC DNA]</scope>
    <source>
        <strain evidence="10">HyVt-237</strain>
    </source>
</reference>
<dbReference type="PANTHER" id="PTHR33908">
    <property type="entry name" value="MANNOSYLTRANSFERASE YKCB-RELATED"/>
    <property type="match status" value="1"/>
</dbReference>
<keyword evidence="7 8" id="KW-0472">Membrane</keyword>
<evidence type="ECO:0000256" key="3">
    <source>
        <dbReference type="ARBA" id="ARBA00022676"/>
    </source>
</evidence>
<protein>
    <recommendedName>
        <fullName evidence="9">Glycosyltransferase RgtA/B/C/D-like domain-containing protein</fullName>
    </recommendedName>
</protein>
<dbReference type="GO" id="GO:0009103">
    <property type="term" value="P:lipopolysaccharide biosynthetic process"/>
    <property type="evidence" value="ECO:0007669"/>
    <property type="project" value="UniProtKB-ARBA"/>
</dbReference>
<evidence type="ECO:0000256" key="2">
    <source>
        <dbReference type="ARBA" id="ARBA00022475"/>
    </source>
</evidence>
<organism evidence="10">
    <name type="scientific">candidate division WOR-3 bacterium</name>
    <dbReference type="NCBI Taxonomy" id="2052148"/>
    <lineage>
        <taxon>Bacteria</taxon>
        <taxon>Bacteria division WOR-3</taxon>
    </lineage>
</organism>
<dbReference type="EMBL" id="DRBW01000147">
    <property type="protein sequence ID" value="HDM90287.1"/>
    <property type="molecule type" value="Genomic_DNA"/>
</dbReference>
<feature type="non-terminal residue" evidence="10">
    <location>
        <position position="1"/>
    </location>
</feature>
<dbReference type="Proteomes" id="UP000885931">
    <property type="component" value="Unassembled WGS sequence"/>
</dbReference>
<dbReference type="GO" id="GO:0016763">
    <property type="term" value="F:pentosyltransferase activity"/>
    <property type="evidence" value="ECO:0007669"/>
    <property type="project" value="TreeGrafter"/>
</dbReference>
<feature type="transmembrane region" description="Helical" evidence="8">
    <location>
        <begin position="241"/>
        <end position="262"/>
    </location>
</feature>
<comment type="caution">
    <text evidence="10">The sequence shown here is derived from an EMBL/GenBank/DDBJ whole genome shotgun (WGS) entry which is preliminary data.</text>
</comment>
<dbReference type="InterPro" id="IPR050297">
    <property type="entry name" value="LipidA_mod_glycosyltrf_83"/>
</dbReference>
<keyword evidence="6 8" id="KW-1133">Transmembrane helix</keyword>
<keyword evidence="2" id="KW-1003">Cell membrane</keyword>
<feature type="transmembrane region" description="Helical" evidence="8">
    <location>
        <begin position="139"/>
        <end position="156"/>
    </location>
</feature>
<evidence type="ECO:0000313" key="10">
    <source>
        <dbReference type="EMBL" id="HDM90287.1"/>
    </source>
</evidence>
<dbReference type="InterPro" id="IPR038731">
    <property type="entry name" value="RgtA/B/C-like"/>
</dbReference>
<evidence type="ECO:0000256" key="7">
    <source>
        <dbReference type="ARBA" id="ARBA00023136"/>
    </source>
</evidence>
<evidence type="ECO:0000256" key="8">
    <source>
        <dbReference type="SAM" id="Phobius"/>
    </source>
</evidence>
<evidence type="ECO:0000256" key="6">
    <source>
        <dbReference type="ARBA" id="ARBA00022989"/>
    </source>
</evidence>
<evidence type="ECO:0000256" key="1">
    <source>
        <dbReference type="ARBA" id="ARBA00004651"/>
    </source>
</evidence>
<keyword evidence="5 8" id="KW-0812">Transmembrane</keyword>
<sequence>ARRTPLYPLFIALSYFLFGQNASVAVIFQILLSSLSVVFMFLIGEKLLDEKIAFIAALLFAADPLHLFLSQVLLTETLFTFLLLLATYFAIKRGRVGYLLSGAFLGLSALTRPVALYLIPLYLLFFLFQREPLKNRIRGSLLALLAFAITLSPWLLRNYRHFGRFSLSSLTGYNLYFYNAGILRARLEGQKVRAPWAVKEAVGEELMQEAAKNGIKGTPFDSSRTYLRLALKTIGRNLPSYLVLHAQGTLITLFSPGIHYLLDYLGIEKRETGTYKALLSGDIREAISRFIENGVPAFLMILEALLLIAIYISAAIGFVTQLRKGERWPILFALIVIYFALAAGPIGEGRYRAPADPFLLQLAASGAVFLLLR</sequence>
<comment type="subcellular location">
    <subcellularLocation>
        <location evidence="1">Cell membrane</location>
        <topology evidence="1">Multi-pass membrane protein</topology>
    </subcellularLocation>
</comment>
<keyword evidence="4" id="KW-0808">Transferase</keyword>
<proteinExistence type="predicted"/>
<dbReference type="Pfam" id="PF13231">
    <property type="entry name" value="PMT_2"/>
    <property type="match status" value="1"/>
</dbReference>
<evidence type="ECO:0000256" key="5">
    <source>
        <dbReference type="ARBA" id="ARBA00022692"/>
    </source>
</evidence>
<feature type="transmembrane region" description="Helical" evidence="8">
    <location>
        <begin position="297"/>
        <end position="318"/>
    </location>
</feature>
<feature type="transmembrane region" description="Helical" evidence="8">
    <location>
        <begin position="103"/>
        <end position="127"/>
    </location>
</feature>
<evidence type="ECO:0000256" key="4">
    <source>
        <dbReference type="ARBA" id="ARBA00022679"/>
    </source>
</evidence>
<dbReference type="AlphaFoldDB" id="A0A7C0XB52"/>